<proteinExistence type="predicted"/>
<dbReference type="KEGG" id="esr:ES1_12990"/>
<sequence>MGKAYETLREELLEQSNELKM</sequence>
<dbReference type="AlphaFoldDB" id="D4MKL1"/>
<dbReference type="EMBL" id="FP929059">
    <property type="protein sequence ID" value="CBL34294.1"/>
    <property type="molecule type" value="Genomic_DNA"/>
</dbReference>
<reference evidence="1 2" key="2">
    <citation type="submission" date="2010-03" db="EMBL/GenBank/DDBJ databases">
        <authorList>
            <person name="Pajon A."/>
        </authorList>
    </citation>
    <scope>NUCLEOTIDE SEQUENCE [LARGE SCALE GENOMIC DNA]</scope>
    <source>
        <strain evidence="1 2">V10Sc8a</strain>
    </source>
</reference>
<dbReference type="HOGENOM" id="CLU_3426508_0_0_9"/>
<evidence type="ECO:0000313" key="2">
    <source>
        <dbReference type="Proteomes" id="UP000007050"/>
    </source>
</evidence>
<protein>
    <submittedName>
        <fullName evidence="1">Uncharacterized protein</fullName>
    </submittedName>
</protein>
<gene>
    <name evidence="1" type="ORF">ES1_12990</name>
</gene>
<dbReference type="Proteomes" id="UP000007050">
    <property type="component" value="Chromosome"/>
</dbReference>
<dbReference type="BioCyc" id="ESIR717961:G136L-1069-MONOMER"/>
<evidence type="ECO:0000313" key="1">
    <source>
        <dbReference type="EMBL" id="CBL34294.1"/>
    </source>
</evidence>
<name>D4MKL1_9FIRM</name>
<organism evidence="1 2">
    <name type="scientific">[Eubacterium] siraeum V10Sc8a</name>
    <dbReference type="NCBI Taxonomy" id="717961"/>
    <lineage>
        <taxon>Bacteria</taxon>
        <taxon>Bacillati</taxon>
        <taxon>Bacillota</taxon>
        <taxon>Clostridia</taxon>
        <taxon>Eubacteriales</taxon>
        <taxon>Oscillospiraceae</taxon>
        <taxon>Oscillospiraceae incertae sedis</taxon>
    </lineage>
</organism>
<reference evidence="1 2" key="1">
    <citation type="submission" date="2010-03" db="EMBL/GenBank/DDBJ databases">
        <title>The genome sequence of Eubacterium siraeum V10Sc8a.</title>
        <authorList>
            <consortium name="metaHIT consortium -- http://www.metahit.eu/"/>
            <person name="Pajon A."/>
            <person name="Turner K."/>
            <person name="Parkhill J."/>
            <person name="Duncan S."/>
            <person name="Flint H."/>
        </authorList>
    </citation>
    <scope>NUCLEOTIDE SEQUENCE [LARGE SCALE GENOMIC DNA]</scope>
    <source>
        <strain evidence="1 2">V10Sc8a</strain>
    </source>
</reference>
<accession>D4MKL1</accession>